<dbReference type="Proteomes" id="UP001233999">
    <property type="component" value="Unassembled WGS sequence"/>
</dbReference>
<comment type="caution">
    <text evidence="8">The sequence shown here is derived from an EMBL/GenBank/DDBJ whole genome shotgun (WGS) entry which is preliminary data.</text>
</comment>
<dbReference type="GO" id="GO:0005615">
    <property type="term" value="C:extracellular space"/>
    <property type="evidence" value="ECO:0007669"/>
    <property type="project" value="TreeGrafter"/>
</dbReference>
<keyword evidence="9" id="KW-1185">Reference proteome</keyword>
<evidence type="ECO:0000313" key="8">
    <source>
        <dbReference type="EMBL" id="KAJ9576205.1"/>
    </source>
</evidence>
<organism evidence="8 9">
    <name type="scientific">Diploptera punctata</name>
    <name type="common">Pacific beetle cockroach</name>
    <dbReference type="NCBI Taxonomy" id="6984"/>
    <lineage>
        <taxon>Eukaryota</taxon>
        <taxon>Metazoa</taxon>
        <taxon>Ecdysozoa</taxon>
        <taxon>Arthropoda</taxon>
        <taxon>Hexapoda</taxon>
        <taxon>Insecta</taxon>
        <taxon>Pterygota</taxon>
        <taxon>Neoptera</taxon>
        <taxon>Polyneoptera</taxon>
        <taxon>Dictyoptera</taxon>
        <taxon>Blattodea</taxon>
        <taxon>Blaberoidea</taxon>
        <taxon>Blaberidae</taxon>
        <taxon>Diplopterinae</taxon>
        <taxon>Diploptera</taxon>
    </lineage>
</organism>
<dbReference type="EMBL" id="JASPKZ010009805">
    <property type="protein sequence ID" value="KAJ9576205.1"/>
    <property type="molecule type" value="Genomic_DNA"/>
</dbReference>
<feature type="domain" description="Peptidase M14" evidence="7">
    <location>
        <begin position="1"/>
        <end position="146"/>
    </location>
</feature>
<evidence type="ECO:0000256" key="3">
    <source>
        <dbReference type="ARBA" id="ARBA00022645"/>
    </source>
</evidence>
<dbReference type="PRINTS" id="PR00765">
    <property type="entry name" value="CRBOXYPTASEA"/>
</dbReference>
<keyword evidence="3" id="KW-0378">Hydrolase</keyword>
<dbReference type="InterPro" id="IPR057247">
    <property type="entry name" value="CARBOXYPEPT_ZN_2"/>
</dbReference>
<evidence type="ECO:0000259" key="7">
    <source>
        <dbReference type="PROSITE" id="PS52035"/>
    </source>
</evidence>
<keyword evidence="3" id="KW-0121">Carboxypeptidase</keyword>
<keyword evidence="4" id="KW-0479">Metal-binding</keyword>
<reference evidence="8" key="1">
    <citation type="journal article" date="2023" name="IScience">
        <title>Live-bearing cockroach genome reveals convergent evolutionary mechanisms linked to viviparity in insects and beyond.</title>
        <authorList>
            <person name="Fouks B."/>
            <person name="Harrison M.C."/>
            <person name="Mikhailova A.A."/>
            <person name="Marchal E."/>
            <person name="English S."/>
            <person name="Carruthers M."/>
            <person name="Jennings E.C."/>
            <person name="Chiamaka E.L."/>
            <person name="Frigard R.A."/>
            <person name="Pippel M."/>
            <person name="Attardo G.M."/>
            <person name="Benoit J.B."/>
            <person name="Bornberg-Bauer E."/>
            <person name="Tobe S.S."/>
        </authorList>
    </citation>
    <scope>NUCLEOTIDE SEQUENCE</scope>
    <source>
        <strain evidence="8">Stay&amp;Tobe</strain>
    </source>
</reference>
<dbReference type="SUPFAM" id="SSF53187">
    <property type="entry name" value="Zn-dependent exopeptidases"/>
    <property type="match status" value="1"/>
</dbReference>
<comment type="cofactor">
    <cofactor evidence="1">
        <name>Zn(2+)</name>
        <dbReference type="ChEBI" id="CHEBI:29105"/>
    </cofactor>
</comment>
<evidence type="ECO:0000256" key="6">
    <source>
        <dbReference type="PROSITE-ProRule" id="PRU01379"/>
    </source>
</evidence>
<comment type="caution">
    <text evidence="6">Lacks conserved residue(s) required for the propagation of feature annotation.</text>
</comment>
<dbReference type="InterPro" id="IPR000834">
    <property type="entry name" value="Peptidase_M14"/>
</dbReference>
<evidence type="ECO:0000256" key="1">
    <source>
        <dbReference type="ARBA" id="ARBA00001947"/>
    </source>
</evidence>
<dbReference type="AlphaFoldDB" id="A0AAD8E3S5"/>
<evidence type="ECO:0000313" key="9">
    <source>
        <dbReference type="Proteomes" id="UP001233999"/>
    </source>
</evidence>
<keyword evidence="3" id="KW-0645">Protease</keyword>
<keyword evidence="5" id="KW-0862">Zinc</keyword>
<sequence length="146" mass="16009">MHGDETVGRQLMIFLAQYLLNNYGIEERVTHIVNTTDIFLMPSLNPDGYEASEEGRCESRSGFEGRVNANGVDLNRDFPDQFDNNNTDVDILGGRQNETAAIMTWIVSNPFVLSGNLHGGAVVASYPYDDSGSGRICCEASLSPDK</sequence>
<dbReference type="PROSITE" id="PS00133">
    <property type="entry name" value="CARBOXYPEPT_ZN_2"/>
    <property type="match status" value="1"/>
</dbReference>
<proteinExistence type="inferred from homology"/>
<name>A0AAD8E3S5_DIPPU</name>
<comment type="similarity">
    <text evidence="2 6">Belongs to the peptidase M14 family.</text>
</comment>
<dbReference type="GO" id="GO:0016485">
    <property type="term" value="P:protein processing"/>
    <property type="evidence" value="ECO:0007669"/>
    <property type="project" value="TreeGrafter"/>
</dbReference>
<accession>A0AAD8E3S5</accession>
<dbReference type="GO" id="GO:0008270">
    <property type="term" value="F:zinc ion binding"/>
    <property type="evidence" value="ECO:0007669"/>
    <property type="project" value="InterPro"/>
</dbReference>
<dbReference type="PROSITE" id="PS52035">
    <property type="entry name" value="PEPTIDASE_M14"/>
    <property type="match status" value="1"/>
</dbReference>
<dbReference type="InterPro" id="IPR050753">
    <property type="entry name" value="Peptidase_M14_domain"/>
</dbReference>
<dbReference type="GO" id="GO:0004181">
    <property type="term" value="F:metallocarboxypeptidase activity"/>
    <property type="evidence" value="ECO:0007669"/>
    <property type="project" value="InterPro"/>
</dbReference>
<evidence type="ECO:0000256" key="4">
    <source>
        <dbReference type="ARBA" id="ARBA00022723"/>
    </source>
</evidence>
<dbReference type="Pfam" id="PF00246">
    <property type="entry name" value="Peptidase_M14"/>
    <property type="match status" value="1"/>
</dbReference>
<dbReference type="PANTHER" id="PTHR11532:SF57">
    <property type="entry name" value="CARBOXYPEPTIDASE D, B"/>
    <property type="match status" value="1"/>
</dbReference>
<gene>
    <name evidence="8" type="ORF">L9F63_006938</name>
</gene>
<dbReference type="Gene3D" id="3.40.630.10">
    <property type="entry name" value="Zn peptidases"/>
    <property type="match status" value="1"/>
</dbReference>
<dbReference type="GO" id="GO:0006518">
    <property type="term" value="P:peptide metabolic process"/>
    <property type="evidence" value="ECO:0007669"/>
    <property type="project" value="TreeGrafter"/>
</dbReference>
<protein>
    <recommendedName>
        <fullName evidence="7">Peptidase M14 domain-containing protein</fullName>
    </recommendedName>
</protein>
<evidence type="ECO:0000256" key="2">
    <source>
        <dbReference type="ARBA" id="ARBA00005988"/>
    </source>
</evidence>
<dbReference type="PANTHER" id="PTHR11532">
    <property type="entry name" value="PROTEASE M14 CARBOXYPEPTIDASE"/>
    <property type="match status" value="1"/>
</dbReference>
<evidence type="ECO:0000256" key="5">
    <source>
        <dbReference type="ARBA" id="ARBA00022833"/>
    </source>
</evidence>
<reference evidence="8" key="2">
    <citation type="submission" date="2023-05" db="EMBL/GenBank/DDBJ databases">
        <authorList>
            <person name="Fouks B."/>
        </authorList>
    </citation>
    <scope>NUCLEOTIDE SEQUENCE</scope>
    <source>
        <strain evidence="8">Stay&amp;Tobe</strain>
        <tissue evidence="8">Testes</tissue>
    </source>
</reference>